<dbReference type="CDD" id="cd06558">
    <property type="entry name" value="crotonase-like"/>
    <property type="match status" value="1"/>
</dbReference>
<protein>
    <submittedName>
        <fullName evidence="3">Enoyl-CoA hydratase/isomerase family protein</fullName>
    </submittedName>
</protein>
<dbReference type="PANTHER" id="PTHR11941:SF133">
    <property type="entry name" value="1,2-EPOXYPHENYLACETYL-COA ISOMERASE"/>
    <property type="match status" value="1"/>
</dbReference>
<dbReference type="Gene3D" id="1.10.12.10">
    <property type="entry name" value="Lyase 2-enoyl-coa Hydratase, Chain A, domain 2"/>
    <property type="match status" value="1"/>
</dbReference>
<dbReference type="PANTHER" id="PTHR11941">
    <property type="entry name" value="ENOYL-COA HYDRATASE-RELATED"/>
    <property type="match status" value="1"/>
</dbReference>
<evidence type="ECO:0000256" key="1">
    <source>
        <dbReference type="ARBA" id="ARBA00005254"/>
    </source>
</evidence>
<organism evidence="3 4">
    <name type="scientific">Congregibacter brevis</name>
    <dbReference type="NCBI Taxonomy" id="3081201"/>
    <lineage>
        <taxon>Bacteria</taxon>
        <taxon>Pseudomonadati</taxon>
        <taxon>Pseudomonadota</taxon>
        <taxon>Gammaproteobacteria</taxon>
        <taxon>Cellvibrionales</taxon>
        <taxon>Halieaceae</taxon>
        <taxon>Congregibacter</taxon>
    </lineage>
</organism>
<evidence type="ECO:0000313" key="4">
    <source>
        <dbReference type="Proteomes" id="UP001626549"/>
    </source>
</evidence>
<dbReference type="EMBL" id="CP136865">
    <property type="protein sequence ID" value="WOJ96153.1"/>
    <property type="molecule type" value="Genomic_DNA"/>
</dbReference>
<keyword evidence="4" id="KW-1185">Reference proteome</keyword>
<accession>A0ABZ0IAM2</accession>
<dbReference type="InterPro" id="IPR014748">
    <property type="entry name" value="Enoyl-CoA_hydra_C"/>
</dbReference>
<dbReference type="Proteomes" id="UP001626549">
    <property type="component" value="Chromosome"/>
</dbReference>
<dbReference type="InterPro" id="IPR001753">
    <property type="entry name" value="Enoyl-CoA_hydra/iso"/>
</dbReference>
<dbReference type="RefSeq" id="WP_407326840.1">
    <property type="nucleotide sequence ID" value="NZ_CP136865.1"/>
</dbReference>
<dbReference type="SUPFAM" id="SSF52096">
    <property type="entry name" value="ClpP/crotonase"/>
    <property type="match status" value="1"/>
</dbReference>
<reference evidence="3 4" key="1">
    <citation type="submission" date="2023-10" db="EMBL/GenBank/DDBJ databases">
        <title>Two novel species belonging to the OM43/NOR5 clade.</title>
        <authorList>
            <person name="Park M."/>
        </authorList>
    </citation>
    <scope>NUCLEOTIDE SEQUENCE [LARGE SCALE GENOMIC DNA]</scope>
    <source>
        <strain evidence="3 4">IMCC45268</strain>
    </source>
</reference>
<gene>
    <name evidence="3" type="ORF">R0137_12990</name>
</gene>
<comment type="similarity">
    <text evidence="1">Belongs to the enoyl-CoA hydratase/isomerase family.</text>
</comment>
<dbReference type="Gene3D" id="3.90.226.10">
    <property type="entry name" value="2-enoyl-CoA Hydratase, Chain A, domain 1"/>
    <property type="match status" value="1"/>
</dbReference>
<dbReference type="Pfam" id="PF00378">
    <property type="entry name" value="ECH_1"/>
    <property type="match status" value="1"/>
</dbReference>
<keyword evidence="2" id="KW-0456">Lyase</keyword>
<evidence type="ECO:0000256" key="2">
    <source>
        <dbReference type="ARBA" id="ARBA00023239"/>
    </source>
</evidence>
<sequence length="267" mass="28773">MSDLTFETLLIEKHGPVARLVMNRPDKLNTFSTTLRQEMMAAVNALNADPELRVIVLAGAGRAFSAGADLQDSAGGDPAHRGQLTEHMLKNEYKPSILGITDSSKLWIAEVSGPAAGIGSAYMMACDLVVMAKGGYLYQAFGAIGLIPDGGATWQLLRALGRKRALEVIVGGERIYAERCLEWGLCNRVVEDGEETEAALEWAAELAKKAPLAMQFSKKAIAMAADLNFGEMISQEAAMQNICISSEDSTEGVMAFFEKRPPAFKGR</sequence>
<proteinExistence type="inferred from homology"/>
<name>A0ABZ0IAM2_9GAMM</name>
<dbReference type="InterPro" id="IPR029045">
    <property type="entry name" value="ClpP/crotonase-like_dom_sf"/>
</dbReference>
<evidence type="ECO:0000313" key="3">
    <source>
        <dbReference type="EMBL" id="WOJ96153.1"/>
    </source>
</evidence>